<organism evidence="1 2">
    <name type="scientific">Ramlibacter monticola</name>
    <dbReference type="NCBI Taxonomy" id="1926872"/>
    <lineage>
        <taxon>Bacteria</taxon>
        <taxon>Pseudomonadati</taxon>
        <taxon>Pseudomonadota</taxon>
        <taxon>Betaproteobacteria</taxon>
        <taxon>Burkholderiales</taxon>
        <taxon>Comamonadaceae</taxon>
        <taxon>Ramlibacter</taxon>
    </lineage>
</organism>
<comment type="caution">
    <text evidence="1">The sequence shown here is derived from an EMBL/GenBank/DDBJ whole genome shotgun (WGS) entry which is preliminary data.</text>
</comment>
<reference evidence="1 2" key="1">
    <citation type="journal article" date="2017" name="Int. J. Syst. Evol. Microbiol.">
        <title>Ramlibacter monticola sp. nov., isolated from forest soil.</title>
        <authorList>
            <person name="Chaudhary D.K."/>
            <person name="Kim J."/>
        </authorList>
    </citation>
    <scope>NUCLEOTIDE SEQUENCE [LARGE SCALE GENOMIC DNA]</scope>
    <source>
        <strain evidence="1 2">KACC 19175</strain>
    </source>
</reference>
<dbReference type="EMBL" id="JAEQNE010000007">
    <property type="protein sequence ID" value="MBL0394268.1"/>
    <property type="molecule type" value="Genomic_DNA"/>
</dbReference>
<evidence type="ECO:0000313" key="1">
    <source>
        <dbReference type="EMBL" id="MBL0394268.1"/>
    </source>
</evidence>
<evidence type="ECO:0000313" key="2">
    <source>
        <dbReference type="Proteomes" id="UP000599109"/>
    </source>
</evidence>
<dbReference type="Proteomes" id="UP000599109">
    <property type="component" value="Unassembled WGS sequence"/>
</dbReference>
<name>A0A936Z3C2_9BURK</name>
<sequence>MNLTGWSGAHSGKREGAMVVKYTGKLGRRLPPLGLDAAARGSKEWERLFNADFGRKWQKFELLLKRFGLSIEGKTETETAEVYFSLAFLLAEAHVPGFQETKRSGRPQVWNDGLRRKAEEALRRLHAEHPKENRRKLADRLFQDPSWRTLSRTPDALLRQVRKLKTAHPVAEPRAEEISLMNALRGTKLRAD</sequence>
<accession>A0A936Z3C2</accession>
<proteinExistence type="predicted"/>
<keyword evidence="2" id="KW-1185">Reference proteome</keyword>
<protein>
    <submittedName>
        <fullName evidence="1">Uncharacterized protein</fullName>
    </submittedName>
</protein>
<gene>
    <name evidence="1" type="ORF">JJ685_24225</name>
</gene>
<dbReference type="RefSeq" id="WP_201676924.1">
    <property type="nucleotide sequence ID" value="NZ_JAEQNE010000007.1"/>
</dbReference>
<dbReference type="AlphaFoldDB" id="A0A936Z3C2"/>